<comment type="caution">
    <text evidence="1">The sequence shown here is derived from an EMBL/GenBank/DDBJ whole genome shotgun (WGS) entry which is preliminary data.</text>
</comment>
<dbReference type="AlphaFoldDB" id="A0AAW8HHQ5"/>
<proteinExistence type="predicted"/>
<reference evidence="1" key="1">
    <citation type="submission" date="2023-08" db="EMBL/GenBank/DDBJ databases">
        <title>WGS of pathogenic bacterial species, Los Angeles County Public Health Laboratories.</title>
        <authorList>
            <person name="Garrigues J.M."/>
            <person name="Green N.M."/>
        </authorList>
    </citation>
    <scope>NUCLEOTIDE SEQUENCE</scope>
    <source>
        <strain evidence="1">LACPHL-BACT-2023-00068</strain>
    </source>
</reference>
<accession>A0AAW8HHQ5</accession>
<evidence type="ECO:0000313" key="1">
    <source>
        <dbReference type="EMBL" id="MDQ2307667.1"/>
    </source>
</evidence>
<organism evidence="1 2">
    <name type="scientific">Pluralibacter gergoviae</name>
    <name type="common">Enterobacter gergoviae</name>
    <dbReference type="NCBI Taxonomy" id="61647"/>
    <lineage>
        <taxon>Bacteria</taxon>
        <taxon>Pseudomonadati</taxon>
        <taxon>Pseudomonadota</taxon>
        <taxon>Gammaproteobacteria</taxon>
        <taxon>Enterobacterales</taxon>
        <taxon>Enterobacteriaceae</taxon>
        <taxon>Pluralibacter</taxon>
    </lineage>
</organism>
<gene>
    <name evidence="1" type="ORF">RBJ30_00925</name>
</gene>
<dbReference type="Proteomes" id="UP001236270">
    <property type="component" value="Unassembled WGS sequence"/>
</dbReference>
<dbReference type="EMBL" id="JAVDNV010000001">
    <property type="protein sequence ID" value="MDQ2307667.1"/>
    <property type="molecule type" value="Genomic_DNA"/>
</dbReference>
<name>A0AAW8HHQ5_PLUGE</name>
<sequence length="232" mass="25727">MVSNSDTTIRVSFILGGVVNYTNKFTFQFPNNYTNAKIQLTASSDGVVLGPDVVTGNTSLGTASAYWKNAYLANAPIIVSDAEYKDNIRRVIGDDEAEKLGSLLIFLHYSLSLTPRDYERGSALPPFARLAIKGVPRGRRAPAGKVCRVWYGFRRRMPARFTSGGIWRRCPTRCNRVLECFARSGYKNKAQPLPFGLNVFPVIEEGSSIVKPAPAGFCVNGYYCIRSRFFAE</sequence>
<evidence type="ECO:0000313" key="2">
    <source>
        <dbReference type="Proteomes" id="UP001236270"/>
    </source>
</evidence>
<protein>
    <submittedName>
        <fullName evidence="1">Uncharacterized protein</fullName>
    </submittedName>
</protein>